<sequence>MFNNYLVDVNEYLALESSLQDFFFGIVKHESPVDCPYYNTTFSNGKPFMDGDPIFSAQKKNNGEVIKVVLDEDIDSIGEFDNEVDGFPIHVIVANISALESIKEKIIFWYEGGRSV</sequence>
<dbReference type="OrthoDB" id="2662663at2"/>
<comment type="caution">
    <text evidence="2">The sequence shown here is derived from an EMBL/GenBank/DDBJ whole genome shotgun (WGS) entry which is preliminary data.</text>
</comment>
<protein>
    <submittedName>
        <fullName evidence="2">Uncharacterized protein</fullName>
    </submittedName>
</protein>
<proteinExistence type="predicted"/>
<accession>A0A0L7T4T6</accession>
<dbReference type="Proteomes" id="UP000037088">
    <property type="component" value="Unassembled WGS sequence"/>
</dbReference>
<evidence type="ECO:0000313" key="3">
    <source>
        <dbReference type="Proteomes" id="UP000036851"/>
    </source>
</evidence>
<dbReference type="AlphaFoldDB" id="A0A0L7T4T6"/>
<gene>
    <name evidence="1" type="ORF">NG42_19865</name>
    <name evidence="2" type="ORF">NG43_17115</name>
</gene>
<reference evidence="3 4" key="1">
    <citation type="journal article" date="2015" name="Int. J. Syst. Evol. Microbiol.">
        <title>Erwinia iniecta sp. nov., isolated from Russian wheat aphids (Diuraphis noxia).</title>
        <authorList>
            <person name="Campillo T."/>
            <person name="Luna E."/>
            <person name="Portier P."/>
            <person name="Fischer-Le Saux M."/>
            <person name="Lapitan N."/>
            <person name="Tisserat N.A."/>
            <person name="Leach J.E."/>
        </authorList>
    </citation>
    <scope>NUCLEOTIDE SEQUENCE [LARGE SCALE GENOMIC DNA]</scope>
    <source>
        <strain evidence="1 4">B120</strain>
        <strain evidence="2 3">B149</strain>
    </source>
</reference>
<name>A0A0L7T4T6_9GAMM</name>
<evidence type="ECO:0000313" key="4">
    <source>
        <dbReference type="Proteomes" id="UP000037088"/>
    </source>
</evidence>
<dbReference type="RefSeq" id="WP_052902466.1">
    <property type="nucleotide sequence ID" value="NZ_JRXE01000036.1"/>
</dbReference>
<dbReference type="Proteomes" id="UP000036851">
    <property type="component" value="Unassembled WGS sequence"/>
</dbReference>
<dbReference type="PATRIC" id="fig|1560201.3.peg.4217"/>
<evidence type="ECO:0000313" key="2">
    <source>
        <dbReference type="EMBL" id="KOC90353.1"/>
    </source>
</evidence>
<organism evidence="2 3">
    <name type="scientific">Winslowiella iniecta</name>
    <dbReference type="NCBI Taxonomy" id="1560201"/>
    <lineage>
        <taxon>Bacteria</taxon>
        <taxon>Pseudomonadati</taxon>
        <taxon>Pseudomonadota</taxon>
        <taxon>Gammaproteobacteria</taxon>
        <taxon>Enterobacterales</taxon>
        <taxon>Erwiniaceae</taxon>
        <taxon>Winslowiella</taxon>
    </lineage>
</organism>
<dbReference type="EMBL" id="JRXE01000036">
    <property type="protein sequence ID" value="KOC87608.1"/>
    <property type="molecule type" value="Genomic_DNA"/>
</dbReference>
<keyword evidence="4" id="KW-1185">Reference proteome</keyword>
<dbReference type="EMBL" id="JRXF01000030">
    <property type="protein sequence ID" value="KOC90353.1"/>
    <property type="molecule type" value="Genomic_DNA"/>
</dbReference>
<evidence type="ECO:0000313" key="1">
    <source>
        <dbReference type="EMBL" id="KOC87608.1"/>
    </source>
</evidence>